<dbReference type="InterPro" id="IPR019888">
    <property type="entry name" value="Tscrpt_reg_AsnC-like"/>
</dbReference>
<dbReference type="GO" id="GO:0043200">
    <property type="term" value="P:response to amino acid"/>
    <property type="evidence" value="ECO:0007669"/>
    <property type="project" value="TreeGrafter"/>
</dbReference>
<dbReference type="PROSITE" id="PS00519">
    <property type="entry name" value="HTH_ASNC_1"/>
    <property type="match status" value="1"/>
</dbReference>
<protein>
    <submittedName>
        <fullName evidence="5">AsnC family transcriptional regulator</fullName>
    </submittedName>
</protein>
<dbReference type="InterPro" id="IPR019887">
    <property type="entry name" value="Tscrpt_reg_AsnC/Lrp_C"/>
</dbReference>
<reference evidence="5 6" key="1">
    <citation type="submission" date="2015-10" db="EMBL/GenBank/DDBJ databases">
        <title>Metagenome-Assembled Genomes uncover a global brackish microbiome.</title>
        <authorList>
            <person name="Hugerth L.W."/>
            <person name="Larsson J."/>
            <person name="Alneberg J."/>
            <person name="Lindh M.V."/>
            <person name="Legrand C."/>
            <person name="Pinhassi J."/>
            <person name="Andersson A.F."/>
        </authorList>
    </citation>
    <scope>NUCLEOTIDE SEQUENCE [LARGE SCALE GENOMIC DNA]</scope>
    <source>
        <strain evidence="5">BACL4 MAG-120507-bin80</strain>
    </source>
</reference>
<evidence type="ECO:0000256" key="2">
    <source>
        <dbReference type="ARBA" id="ARBA00023125"/>
    </source>
</evidence>
<dbReference type="PANTHER" id="PTHR30154">
    <property type="entry name" value="LEUCINE-RESPONSIVE REGULATORY PROTEIN"/>
    <property type="match status" value="1"/>
</dbReference>
<comment type="caution">
    <text evidence="5">The sequence shown here is derived from an EMBL/GenBank/DDBJ whole genome shotgun (WGS) entry which is preliminary data.</text>
</comment>
<organism evidence="5 6">
    <name type="scientific">OM182 bacterium BACL3 MAG-120507-bin80</name>
    <dbReference type="NCBI Taxonomy" id="1655577"/>
    <lineage>
        <taxon>Bacteria</taxon>
        <taxon>Pseudomonadati</taxon>
        <taxon>Pseudomonadota</taxon>
        <taxon>Gammaproteobacteria</taxon>
        <taxon>OMG group</taxon>
        <taxon>OM182 clade</taxon>
    </lineage>
</organism>
<dbReference type="GO" id="GO:0006355">
    <property type="term" value="P:regulation of DNA-templated transcription"/>
    <property type="evidence" value="ECO:0007669"/>
    <property type="project" value="UniProtKB-ARBA"/>
</dbReference>
<dbReference type="PANTHER" id="PTHR30154:SF34">
    <property type="entry name" value="TRANSCRIPTIONAL REGULATOR AZLB"/>
    <property type="match status" value="1"/>
</dbReference>
<dbReference type="Pfam" id="PF13412">
    <property type="entry name" value="HTH_24"/>
    <property type="match status" value="1"/>
</dbReference>
<name>A0A0R2SBT6_9GAMM</name>
<dbReference type="InterPro" id="IPR019885">
    <property type="entry name" value="Tscrpt_reg_HTH_AsnC-type_CS"/>
</dbReference>
<keyword evidence="3" id="KW-0804">Transcription</keyword>
<dbReference type="Gene3D" id="3.30.70.920">
    <property type="match status" value="1"/>
</dbReference>
<proteinExistence type="predicted"/>
<dbReference type="InterPro" id="IPR011991">
    <property type="entry name" value="ArsR-like_HTH"/>
</dbReference>
<dbReference type="InterPro" id="IPR000485">
    <property type="entry name" value="AsnC-type_HTH_dom"/>
</dbReference>
<dbReference type="InterPro" id="IPR036388">
    <property type="entry name" value="WH-like_DNA-bd_sf"/>
</dbReference>
<dbReference type="Pfam" id="PF01037">
    <property type="entry name" value="AsnC_trans_reg"/>
    <property type="match status" value="1"/>
</dbReference>
<evidence type="ECO:0000256" key="3">
    <source>
        <dbReference type="ARBA" id="ARBA00023163"/>
    </source>
</evidence>
<sequence>MDKIDRRILAELQSDGNITNLELADKVGLSPSPCARRVKQLEESGVIGRTVTLLNPAKLNLKLTAIIHINMDRHTPERFEEFEKTVADFPEVVECLLVTGQSADYQLRVRVPDMEGYQAFLLNKITRIEGVTDVHSSFIMREVVSKTEMPLNHMIFS</sequence>
<dbReference type="SUPFAM" id="SSF54909">
    <property type="entry name" value="Dimeric alpha+beta barrel"/>
    <property type="match status" value="1"/>
</dbReference>
<dbReference type="SUPFAM" id="SSF46785">
    <property type="entry name" value="Winged helix' DNA-binding domain"/>
    <property type="match status" value="1"/>
</dbReference>
<evidence type="ECO:0000313" key="6">
    <source>
        <dbReference type="Proteomes" id="UP000051934"/>
    </source>
</evidence>
<dbReference type="InterPro" id="IPR011008">
    <property type="entry name" value="Dimeric_a/b-barrel"/>
</dbReference>
<accession>A0A0R2SBT6</accession>
<dbReference type="GO" id="GO:0005829">
    <property type="term" value="C:cytosol"/>
    <property type="evidence" value="ECO:0007669"/>
    <property type="project" value="TreeGrafter"/>
</dbReference>
<dbReference type="SMART" id="SM00344">
    <property type="entry name" value="HTH_ASNC"/>
    <property type="match status" value="1"/>
</dbReference>
<dbReference type="Proteomes" id="UP000051934">
    <property type="component" value="Unassembled WGS sequence"/>
</dbReference>
<evidence type="ECO:0000256" key="1">
    <source>
        <dbReference type="ARBA" id="ARBA00023015"/>
    </source>
</evidence>
<evidence type="ECO:0000313" key="5">
    <source>
        <dbReference type="EMBL" id="KRO72348.1"/>
    </source>
</evidence>
<dbReference type="PROSITE" id="PS50956">
    <property type="entry name" value="HTH_ASNC_2"/>
    <property type="match status" value="1"/>
</dbReference>
<dbReference type="PRINTS" id="PR00033">
    <property type="entry name" value="HTHASNC"/>
</dbReference>
<dbReference type="InterPro" id="IPR036390">
    <property type="entry name" value="WH_DNA-bd_sf"/>
</dbReference>
<dbReference type="AlphaFoldDB" id="A0A0R2SBT6"/>
<keyword evidence="2" id="KW-0238">DNA-binding</keyword>
<dbReference type="GO" id="GO:0043565">
    <property type="term" value="F:sequence-specific DNA binding"/>
    <property type="evidence" value="ECO:0007669"/>
    <property type="project" value="InterPro"/>
</dbReference>
<dbReference type="Gene3D" id="1.10.10.10">
    <property type="entry name" value="Winged helix-like DNA-binding domain superfamily/Winged helix DNA-binding domain"/>
    <property type="match status" value="1"/>
</dbReference>
<keyword evidence="1" id="KW-0805">Transcription regulation</keyword>
<dbReference type="EMBL" id="LIBB01000076">
    <property type="protein sequence ID" value="KRO72348.1"/>
    <property type="molecule type" value="Genomic_DNA"/>
</dbReference>
<gene>
    <name evidence="5" type="ORF">ABR69_03150</name>
</gene>
<feature type="domain" description="HTH asnC-type" evidence="4">
    <location>
        <begin position="1"/>
        <end position="62"/>
    </location>
</feature>
<dbReference type="CDD" id="cd00090">
    <property type="entry name" value="HTH_ARSR"/>
    <property type="match status" value="1"/>
</dbReference>
<evidence type="ECO:0000259" key="4">
    <source>
        <dbReference type="PROSITE" id="PS50956"/>
    </source>
</evidence>